<evidence type="ECO:0000256" key="2">
    <source>
        <dbReference type="SAM" id="SignalP"/>
    </source>
</evidence>
<reference key="2">
    <citation type="submission" date="2011-10" db="EMBL/GenBank/DDBJ databases">
        <title>The genome and transcriptome sequence of Clonorchis sinensis provide insights into the carcinogenic liver fluke.</title>
        <authorList>
            <person name="Wang X."/>
            <person name="Huang Y."/>
            <person name="Chen W."/>
            <person name="Liu H."/>
            <person name="Guo L."/>
            <person name="Chen Y."/>
            <person name="Luo F."/>
            <person name="Zhou W."/>
            <person name="Sun J."/>
            <person name="Mao Q."/>
            <person name="Liang P."/>
            <person name="Zhou C."/>
            <person name="Tian Y."/>
            <person name="Men J."/>
            <person name="Lv X."/>
            <person name="Huang L."/>
            <person name="Zhou J."/>
            <person name="Hu Y."/>
            <person name="Li R."/>
            <person name="Zhang F."/>
            <person name="Lei H."/>
            <person name="Li X."/>
            <person name="Hu X."/>
            <person name="Liang C."/>
            <person name="Xu J."/>
            <person name="Wu Z."/>
            <person name="Yu X."/>
        </authorList>
    </citation>
    <scope>NUCLEOTIDE SEQUENCE</scope>
    <source>
        <strain>Henan</strain>
    </source>
</reference>
<gene>
    <name evidence="4" type="ORF">CLF_104366</name>
</gene>
<evidence type="ECO:0000259" key="3">
    <source>
        <dbReference type="Pfam" id="PF00125"/>
    </source>
</evidence>
<dbReference type="Proteomes" id="UP000008909">
    <property type="component" value="Unassembled WGS sequence"/>
</dbReference>
<dbReference type="InterPro" id="IPR009072">
    <property type="entry name" value="Histone-fold"/>
</dbReference>
<accession>G7YBI2</accession>
<evidence type="ECO:0000313" key="5">
    <source>
        <dbReference type="Proteomes" id="UP000008909"/>
    </source>
</evidence>
<feature type="chain" id="PRO_5003506307" evidence="2">
    <location>
        <begin position="22"/>
        <end position="203"/>
    </location>
</feature>
<dbReference type="InterPro" id="IPR007125">
    <property type="entry name" value="H2A/H2B/H3"/>
</dbReference>
<dbReference type="SUPFAM" id="SSF47113">
    <property type="entry name" value="Histone-fold"/>
    <property type="match status" value="1"/>
</dbReference>
<evidence type="ECO:0000313" key="4">
    <source>
        <dbReference type="EMBL" id="GAA50316.1"/>
    </source>
</evidence>
<dbReference type="EMBL" id="DF143034">
    <property type="protein sequence ID" value="GAA50316.1"/>
    <property type="molecule type" value="Genomic_DNA"/>
</dbReference>
<evidence type="ECO:0000256" key="1">
    <source>
        <dbReference type="ARBA" id="ARBA00010343"/>
    </source>
</evidence>
<dbReference type="PRINTS" id="PR00622">
    <property type="entry name" value="HISTONEH3"/>
</dbReference>
<feature type="domain" description="Core Histone H2A/H2B/H3" evidence="3">
    <location>
        <begin position="160"/>
        <end position="198"/>
    </location>
</feature>
<dbReference type="PANTHER" id="PTHR11426">
    <property type="entry name" value="HISTONE H3"/>
    <property type="match status" value="1"/>
</dbReference>
<dbReference type="AlphaFoldDB" id="G7YBI2"/>
<dbReference type="GO" id="GO:0046982">
    <property type="term" value="F:protein heterodimerization activity"/>
    <property type="evidence" value="ECO:0007669"/>
    <property type="project" value="InterPro"/>
</dbReference>
<keyword evidence="2" id="KW-0732">Signal</keyword>
<dbReference type="InterPro" id="IPR000164">
    <property type="entry name" value="Histone_H3/CENP-A"/>
</dbReference>
<feature type="signal peptide" evidence="2">
    <location>
        <begin position="1"/>
        <end position="21"/>
    </location>
</feature>
<dbReference type="Gene3D" id="1.10.20.10">
    <property type="entry name" value="Histone, subunit A"/>
    <property type="match status" value="1"/>
</dbReference>
<dbReference type="GO" id="GO:0003677">
    <property type="term" value="F:DNA binding"/>
    <property type="evidence" value="ECO:0007669"/>
    <property type="project" value="InterPro"/>
</dbReference>
<dbReference type="Pfam" id="PF00125">
    <property type="entry name" value="Histone"/>
    <property type="match status" value="1"/>
</dbReference>
<sequence length="203" mass="22777">MIRALIQVLIELFTLPTSLNAIETHSDDLPTVTEMIRALIQKSLCIKGMELGERQTNTTESAYYAQQVSRKSHHERRTVARRVACLYTPWVTLTCFSVPHVTCGRVGVGYTCVCNAIVLLSYPCVVLAVSTRAAVSSELSLCIRCPPARTTSTHLRYTTFKEVSEAYLVGLFEDTNLYTIHAKRVAIMPKDIQLVRRIRGERA</sequence>
<name>G7YBI2_CLOSI</name>
<proteinExistence type="inferred from homology"/>
<reference evidence="4" key="1">
    <citation type="journal article" date="2011" name="Genome Biol.">
        <title>The draft genome of the carcinogenic human liver fluke Clonorchis sinensis.</title>
        <authorList>
            <person name="Wang X."/>
            <person name="Chen W."/>
            <person name="Huang Y."/>
            <person name="Sun J."/>
            <person name="Men J."/>
            <person name="Liu H."/>
            <person name="Luo F."/>
            <person name="Guo L."/>
            <person name="Lv X."/>
            <person name="Deng C."/>
            <person name="Zhou C."/>
            <person name="Fan Y."/>
            <person name="Li X."/>
            <person name="Huang L."/>
            <person name="Hu Y."/>
            <person name="Liang C."/>
            <person name="Hu X."/>
            <person name="Xu J."/>
            <person name="Yu X."/>
        </authorList>
    </citation>
    <scope>NUCLEOTIDE SEQUENCE [LARGE SCALE GENOMIC DNA]</scope>
    <source>
        <strain evidence="4">Henan</strain>
    </source>
</reference>
<comment type="similarity">
    <text evidence="1">Belongs to the histone H3 family.</text>
</comment>
<dbReference type="GO" id="GO:0000786">
    <property type="term" value="C:nucleosome"/>
    <property type="evidence" value="ECO:0007669"/>
    <property type="project" value="InterPro"/>
</dbReference>
<dbReference type="SMART" id="SM00428">
    <property type="entry name" value="H3"/>
    <property type="match status" value="1"/>
</dbReference>
<organism evidence="4 5">
    <name type="scientific">Clonorchis sinensis</name>
    <name type="common">Chinese liver fluke</name>
    <dbReference type="NCBI Taxonomy" id="79923"/>
    <lineage>
        <taxon>Eukaryota</taxon>
        <taxon>Metazoa</taxon>
        <taxon>Spiralia</taxon>
        <taxon>Lophotrochozoa</taxon>
        <taxon>Platyhelminthes</taxon>
        <taxon>Trematoda</taxon>
        <taxon>Digenea</taxon>
        <taxon>Opisthorchiida</taxon>
        <taxon>Opisthorchiata</taxon>
        <taxon>Opisthorchiidae</taxon>
        <taxon>Clonorchis</taxon>
    </lineage>
</organism>
<protein>
    <submittedName>
        <fullName evidence="4">Histone H3 embryonic</fullName>
    </submittedName>
</protein>
<dbReference type="GO" id="GO:0030527">
    <property type="term" value="F:structural constituent of chromatin"/>
    <property type="evidence" value="ECO:0007669"/>
    <property type="project" value="InterPro"/>
</dbReference>
<keyword evidence="5" id="KW-1185">Reference proteome</keyword>